<name>A0A6S7J8X3_PARCT</name>
<proteinExistence type="predicted"/>
<dbReference type="FunFam" id="2.10.25.10:FF:000255">
    <property type="entry name" value="Sushi, nidogen and EGF-like domains 1"/>
    <property type="match status" value="1"/>
</dbReference>
<dbReference type="CDD" id="cd00054">
    <property type="entry name" value="EGF_CA"/>
    <property type="match status" value="5"/>
</dbReference>
<dbReference type="EMBL" id="CACRXK020014563">
    <property type="protein sequence ID" value="CAB4027038.1"/>
    <property type="molecule type" value="Genomic_DNA"/>
</dbReference>
<organism evidence="7 8">
    <name type="scientific">Paramuricea clavata</name>
    <name type="common">Red gorgonian</name>
    <name type="synonym">Violescent sea-whip</name>
    <dbReference type="NCBI Taxonomy" id="317549"/>
    <lineage>
        <taxon>Eukaryota</taxon>
        <taxon>Metazoa</taxon>
        <taxon>Cnidaria</taxon>
        <taxon>Anthozoa</taxon>
        <taxon>Octocorallia</taxon>
        <taxon>Malacalcyonacea</taxon>
        <taxon>Plexauridae</taxon>
        <taxon>Paramuricea</taxon>
    </lineage>
</organism>
<reference evidence="7" key="1">
    <citation type="submission" date="2020-04" db="EMBL/GenBank/DDBJ databases">
        <authorList>
            <person name="Alioto T."/>
            <person name="Alioto T."/>
            <person name="Gomez Garrido J."/>
        </authorList>
    </citation>
    <scope>NUCLEOTIDE SEQUENCE</scope>
    <source>
        <strain evidence="7">A484AB</strain>
    </source>
</reference>
<feature type="disulfide bond" evidence="6">
    <location>
        <begin position="339"/>
        <end position="349"/>
    </location>
</feature>
<dbReference type="InterPro" id="IPR051022">
    <property type="entry name" value="Notch_Cell-Fate_Det"/>
</dbReference>
<keyword evidence="4 6" id="KW-1015">Disulfide bond</keyword>
<dbReference type="GO" id="GO:0035282">
    <property type="term" value="P:segmentation"/>
    <property type="evidence" value="ECO:0007669"/>
    <property type="project" value="UniProtKB-ARBA"/>
</dbReference>
<dbReference type="FunFam" id="2.10.25.10:FF:000122">
    <property type="entry name" value="Protein crumbs homolog 2"/>
    <property type="match status" value="1"/>
</dbReference>
<sequence>MKCSGNLIILSFALHLVSSLVQTEEELKSNKRTFNGHEKDLLSDHILTLSSQDTESTEASTKRSSTADARHYNAVNIPVPFHRVHYRPIHVARPVAYSKKPDVYINHVHVHNGVNPCQHSGIILHTPGGFECLCKKQYKGKHCEEKNYCYPNPCVNKGNCVERQHSFACKCLKGFKGATCSEKDPCAQNACKHGGTCVDLGGSKVQCSCPVGFKGKTCEEIEHCDPSPCLHGGTCKEKDGKFVCSCVQDWKGSICEIPRRCLVNPCRNGGQCIEGQAATVCKCKQGFYGPFCQDNVCQPNPCFNKGKCSVAIKSDKSWTYKCQCLPTFKGKRCQIRNRCALKLCKNGVCIDDFSDYHVDLPLNGYLCICKDGFQGENCD</sequence>
<dbReference type="GO" id="GO:0007157">
    <property type="term" value="P:heterophilic cell-cell adhesion via plasma membrane cell adhesion molecules"/>
    <property type="evidence" value="ECO:0007669"/>
    <property type="project" value="TreeGrafter"/>
</dbReference>
<dbReference type="PROSITE" id="PS00022">
    <property type="entry name" value="EGF_1"/>
    <property type="match status" value="7"/>
</dbReference>
<keyword evidence="1 6" id="KW-0245">EGF-like domain</keyword>
<dbReference type="InterPro" id="IPR000742">
    <property type="entry name" value="EGF"/>
</dbReference>
<dbReference type="PANTHER" id="PTHR24049">
    <property type="entry name" value="CRUMBS FAMILY MEMBER"/>
    <property type="match status" value="1"/>
</dbReference>
<feature type="non-terminal residue" evidence="7">
    <location>
        <position position="1"/>
    </location>
</feature>
<feature type="disulfide bond" evidence="6">
    <location>
        <begin position="134"/>
        <end position="143"/>
    </location>
</feature>
<dbReference type="GO" id="GO:0048863">
    <property type="term" value="P:stem cell differentiation"/>
    <property type="evidence" value="ECO:0007669"/>
    <property type="project" value="UniProtKB-ARBA"/>
</dbReference>
<feature type="disulfide bond" evidence="6">
    <location>
        <begin position="209"/>
        <end position="218"/>
    </location>
</feature>
<evidence type="ECO:0000256" key="4">
    <source>
        <dbReference type="ARBA" id="ARBA00023157"/>
    </source>
</evidence>
<dbReference type="SMART" id="SM00181">
    <property type="entry name" value="EGF"/>
    <property type="match status" value="7"/>
</dbReference>
<dbReference type="PROSITE" id="PS50026">
    <property type="entry name" value="EGF_3"/>
    <property type="match status" value="7"/>
</dbReference>
<keyword evidence="8" id="KW-1185">Reference proteome</keyword>
<keyword evidence="5" id="KW-0325">Glycoprotein</keyword>
<dbReference type="GO" id="GO:0045197">
    <property type="term" value="P:establishment or maintenance of epithelial cell apical/basal polarity"/>
    <property type="evidence" value="ECO:0007669"/>
    <property type="project" value="TreeGrafter"/>
</dbReference>
<dbReference type="PRINTS" id="PR00010">
    <property type="entry name" value="EGFBLOOD"/>
</dbReference>
<evidence type="ECO:0000313" key="7">
    <source>
        <dbReference type="EMBL" id="CAB4027038.1"/>
    </source>
</evidence>
<dbReference type="GO" id="GO:0032991">
    <property type="term" value="C:protein-containing complex"/>
    <property type="evidence" value="ECO:0007669"/>
    <property type="project" value="TreeGrafter"/>
</dbReference>
<dbReference type="PROSITE" id="PS01186">
    <property type="entry name" value="EGF_2"/>
    <property type="match status" value="4"/>
</dbReference>
<evidence type="ECO:0000256" key="6">
    <source>
        <dbReference type="PROSITE-ProRule" id="PRU00076"/>
    </source>
</evidence>
<feature type="disulfide bond" evidence="6">
    <location>
        <begin position="324"/>
        <end position="333"/>
    </location>
</feature>
<accession>A0A6S7J8X3</accession>
<feature type="disulfide bond" evidence="6">
    <location>
        <begin position="369"/>
        <end position="378"/>
    </location>
</feature>
<comment type="caution">
    <text evidence="6">Lacks conserved residue(s) required for the propagation of feature annotation.</text>
</comment>
<feature type="disulfide bond" evidence="6">
    <location>
        <begin position="246"/>
        <end position="255"/>
    </location>
</feature>
<dbReference type="GO" id="GO:0005509">
    <property type="term" value="F:calcium ion binding"/>
    <property type="evidence" value="ECO:0007669"/>
    <property type="project" value="InterPro"/>
</dbReference>
<evidence type="ECO:0000256" key="2">
    <source>
        <dbReference type="ARBA" id="ARBA00022729"/>
    </source>
</evidence>
<protein>
    <submittedName>
        <fullName evidence="7">Neurogenic locus notch homolog 1-like</fullName>
    </submittedName>
</protein>
<evidence type="ECO:0000256" key="3">
    <source>
        <dbReference type="ARBA" id="ARBA00022737"/>
    </source>
</evidence>
<dbReference type="Gene3D" id="2.10.25.10">
    <property type="entry name" value="Laminin"/>
    <property type="match status" value="7"/>
</dbReference>
<dbReference type="AlphaFoldDB" id="A0A6S7J8X3"/>
<evidence type="ECO:0000313" key="8">
    <source>
        <dbReference type="Proteomes" id="UP001152795"/>
    </source>
</evidence>
<dbReference type="FunFam" id="2.10.25.10:FF:000472">
    <property type="entry name" value="Uncharacterized protein, isoform A"/>
    <property type="match status" value="1"/>
</dbReference>
<dbReference type="SUPFAM" id="SSF57196">
    <property type="entry name" value="EGF/Laminin"/>
    <property type="match status" value="6"/>
</dbReference>
<evidence type="ECO:0000256" key="5">
    <source>
        <dbReference type="ARBA" id="ARBA00023180"/>
    </source>
</evidence>
<gene>
    <name evidence="7" type="ORF">PACLA_8A072181</name>
</gene>
<dbReference type="SMART" id="SM00179">
    <property type="entry name" value="EGF_CA"/>
    <property type="match status" value="6"/>
</dbReference>
<keyword evidence="3" id="KW-0677">Repeat</keyword>
<feature type="disulfide bond" evidence="6">
    <location>
        <begin position="283"/>
        <end position="292"/>
    </location>
</feature>
<evidence type="ECO:0000256" key="1">
    <source>
        <dbReference type="ARBA" id="ARBA00022536"/>
    </source>
</evidence>
<dbReference type="OrthoDB" id="5946640at2759"/>
<dbReference type="GO" id="GO:0030097">
    <property type="term" value="P:hemopoiesis"/>
    <property type="evidence" value="ECO:0007669"/>
    <property type="project" value="UniProtKB-ARBA"/>
</dbReference>
<dbReference type="GO" id="GO:0005886">
    <property type="term" value="C:plasma membrane"/>
    <property type="evidence" value="ECO:0007669"/>
    <property type="project" value="TreeGrafter"/>
</dbReference>
<dbReference type="InterPro" id="IPR001881">
    <property type="entry name" value="EGF-like_Ca-bd_dom"/>
</dbReference>
<dbReference type="GO" id="GO:0009952">
    <property type="term" value="P:anterior/posterior pattern specification"/>
    <property type="evidence" value="ECO:0007669"/>
    <property type="project" value="UniProtKB-ARBA"/>
</dbReference>
<dbReference type="GO" id="GO:0019904">
    <property type="term" value="F:protein domain specific binding"/>
    <property type="evidence" value="ECO:0007669"/>
    <property type="project" value="UniProtKB-ARBA"/>
</dbReference>
<comment type="caution">
    <text evidence="7">The sequence shown here is derived from an EMBL/GenBank/DDBJ whole genome shotgun (WGS) entry which is preliminary data.</text>
</comment>
<dbReference type="GO" id="GO:0048646">
    <property type="term" value="P:anatomical structure formation involved in morphogenesis"/>
    <property type="evidence" value="ECO:0007669"/>
    <property type="project" value="UniProtKB-ARBA"/>
</dbReference>
<dbReference type="Proteomes" id="UP001152795">
    <property type="component" value="Unassembled WGS sequence"/>
</dbReference>
<dbReference type="FunFam" id="2.10.25.10:FF:000012">
    <property type="entry name" value="Delta-like protein"/>
    <property type="match status" value="1"/>
</dbReference>
<feature type="disulfide bond" evidence="6">
    <location>
        <begin position="171"/>
        <end position="180"/>
    </location>
</feature>
<keyword evidence="2" id="KW-0732">Signal</keyword>
<dbReference type="PANTHER" id="PTHR24049:SF22">
    <property type="entry name" value="DROSOPHILA CRUMBS HOMOLOG"/>
    <property type="match status" value="1"/>
</dbReference>
<dbReference type="Pfam" id="PF00008">
    <property type="entry name" value="EGF"/>
    <property type="match status" value="4"/>
</dbReference>